<dbReference type="PANTHER" id="PTHR15977:SF15">
    <property type="entry name" value="CILIA- AND FLAGELLA-ASSOCIATED PROTEIN 46"/>
    <property type="match status" value="1"/>
</dbReference>
<accession>A0A8D2DG00</accession>
<protein>
    <submittedName>
        <fullName evidence="1">Cilia and flagella associated protein 46</fullName>
    </submittedName>
</protein>
<dbReference type="AlphaFoldDB" id="A0A8D2DG00"/>
<dbReference type="PANTHER" id="PTHR15977">
    <property type="entry name" value="CILIA- AND FLAGELLA-ASSOCIATED PROTEIN 46"/>
    <property type="match status" value="1"/>
</dbReference>
<gene>
    <name evidence="1" type="primary">CFAP46</name>
</gene>
<dbReference type="GO" id="GO:0035082">
    <property type="term" value="P:axoneme assembly"/>
    <property type="evidence" value="ECO:0007669"/>
    <property type="project" value="InterPro"/>
</dbReference>
<dbReference type="InterPro" id="IPR039586">
    <property type="entry name" value="CFAP46"/>
</dbReference>
<dbReference type="GO" id="GO:0060294">
    <property type="term" value="P:cilium movement involved in cell motility"/>
    <property type="evidence" value="ECO:0007669"/>
    <property type="project" value="InterPro"/>
</dbReference>
<evidence type="ECO:0000313" key="1">
    <source>
        <dbReference type="Ensembl" id="ENSSVLP00005023796.1"/>
    </source>
</evidence>
<proteinExistence type="predicted"/>
<dbReference type="Proteomes" id="UP000694564">
    <property type="component" value="Chromosome 4"/>
</dbReference>
<reference evidence="1" key="1">
    <citation type="submission" date="2025-08" db="UniProtKB">
        <authorList>
            <consortium name="Ensembl"/>
        </authorList>
    </citation>
    <scope>IDENTIFICATION</scope>
</reference>
<sequence length="421" mass="45980">MLPFLQGASEGAFGGTRGREPCSLVPTMMVLSPGPSCEHGLAVRTGDARGPGPAQPCLSAGRAEVRLLPQARLCPTRPASWDLAGAWPGLPFPGASVLSPPAAQPEAPSSVILVADKHLLELPLEGLSVLHEGAASSVSRDFSLQMLCHRLHREEAGESHQAPLRWAGRKSPKCCPDRRRAQGMLRVIPPDCVTIDADGTKPELCLPPILPAEMVAPVSVTRDILERFQDTYTMRWLGHLGSQNSPSQAEWEQVLGSCKGFFFYGMESFLSHVLVDRLAAMNLQECQMMVLLHLTRSYESLRRHREVLESKSTSQLSLEKPIQTAILLSLVGVQSIVSNQWPTSLQDNALRASVLWENLLALGKPIGRTIRLLQKMEGNEMVEPGKADLSTSLPPLLQFYSPATVTLPQEKTRHWAALKTP</sequence>
<organism evidence="1 2">
    <name type="scientific">Sciurus vulgaris</name>
    <name type="common">Eurasian red squirrel</name>
    <dbReference type="NCBI Taxonomy" id="55149"/>
    <lineage>
        <taxon>Eukaryota</taxon>
        <taxon>Metazoa</taxon>
        <taxon>Chordata</taxon>
        <taxon>Craniata</taxon>
        <taxon>Vertebrata</taxon>
        <taxon>Euteleostomi</taxon>
        <taxon>Mammalia</taxon>
        <taxon>Eutheria</taxon>
        <taxon>Euarchontoglires</taxon>
        <taxon>Glires</taxon>
        <taxon>Rodentia</taxon>
        <taxon>Sciuromorpha</taxon>
        <taxon>Sciuridae</taxon>
        <taxon>Sciurinae</taxon>
        <taxon>Sciurini</taxon>
        <taxon>Sciurus</taxon>
    </lineage>
</organism>
<dbReference type="GeneTree" id="ENSGT00570000079216"/>
<keyword evidence="2" id="KW-1185">Reference proteome</keyword>
<evidence type="ECO:0000313" key="2">
    <source>
        <dbReference type="Proteomes" id="UP000694564"/>
    </source>
</evidence>
<dbReference type="Ensembl" id="ENSSVLT00005026453.1">
    <property type="protein sequence ID" value="ENSSVLP00005023796.1"/>
    <property type="gene ID" value="ENSSVLG00005017722.1"/>
</dbReference>
<dbReference type="OrthoDB" id="68437at2759"/>
<reference evidence="1" key="2">
    <citation type="submission" date="2025-09" db="UniProtKB">
        <authorList>
            <consortium name="Ensembl"/>
        </authorList>
    </citation>
    <scope>IDENTIFICATION</scope>
</reference>
<name>A0A8D2DG00_SCIVU</name>